<sequence>MAVALLVMVVILAVAIGIVAIVAMGMQGAGKQRVPELANVMAETARHLNGDAEPPQGLVEFFEEIPDMRRGSSAKSANSAK</sequence>
<keyword evidence="1" id="KW-0812">Transmembrane</keyword>
<dbReference type="Proteomes" id="UP000238164">
    <property type="component" value="Chromosome 1"/>
</dbReference>
<proteinExistence type="predicted"/>
<gene>
    <name evidence="2" type="ORF">MPLG2_1897</name>
</gene>
<dbReference type="EMBL" id="LT985188">
    <property type="protein sequence ID" value="SPD86927.1"/>
    <property type="molecule type" value="Genomic_DNA"/>
</dbReference>
<organism evidence="2 3">
    <name type="scientific">Micropruina glycogenica</name>
    <dbReference type="NCBI Taxonomy" id="75385"/>
    <lineage>
        <taxon>Bacteria</taxon>
        <taxon>Bacillati</taxon>
        <taxon>Actinomycetota</taxon>
        <taxon>Actinomycetes</taxon>
        <taxon>Propionibacteriales</taxon>
        <taxon>Nocardioidaceae</taxon>
        <taxon>Micropruina</taxon>
    </lineage>
</organism>
<evidence type="ECO:0000256" key="1">
    <source>
        <dbReference type="SAM" id="Phobius"/>
    </source>
</evidence>
<dbReference type="KEGG" id="mgg:MPLG2_1897"/>
<keyword evidence="1" id="KW-0472">Membrane</keyword>
<dbReference type="AlphaFoldDB" id="A0A2N9JHM2"/>
<evidence type="ECO:0000313" key="2">
    <source>
        <dbReference type="EMBL" id="SPD86927.1"/>
    </source>
</evidence>
<keyword evidence="1" id="KW-1133">Transmembrane helix</keyword>
<reference evidence="2 3" key="1">
    <citation type="submission" date="2018-02" db="EMBL/GenBank/DDBJ databases">
        <authorList>
            <person name="Cohen D.B."/>
            <person name="Kent A.D."/>
        </authorList>
    </citation>
    <scope>NUCLEOTIDE SEQUENCE [LARGE SCALE GENOMIC DNA]</scope>
    <source>
        <strain evidence="2">1</strain>
    </source>
</reference>
<keyword evidence="3" id="KW-1185">Reference proteome</keyword>
<dbReference type="RefSeq" id="WP_105185771.1">
    <property type="nucleotide sequence ID" value="NZ_BAAAGO010000014.1"/>
</dbReference>
<evidence type="ECO:0000313" key="3">
    <source>
        <dbReference type="Proteomes" id="UP000238164"/>
    </source>
</evidence>
<dbReference type="OrthoDB" id="3734619at2"/>
<name>A0A2N9JHM2_9ACTN</name>
<feature type="transmembrane region" description="Helical" evidence="1">
    <location>
        <begin position="6"/>
        <end position="26"/>
    </location>
</feature>
<accession>A0A2N9JHM2</accession>
<protein>
    <submittedName>
        <fullName evidence="2">Uncharacterized protein</fullName>
    </submittedName>
</protein>